<accession>T1K3R8</accession>
<proteinExistence type="predicted"/>
<reference evidence="1" key="2">
    <citation type="submission" date="2015-06" db="UniProtKB">
        <authorList>
            <consortium name="EnsemblMetazoa"/>
        </authorList>
    </citation>
    <scope>IDENTIFICATION</scope>
</reference>
<dbReference type="EnsemblMetazoa" id="tetur04g09607.1">
    <property type="protein sequence ID" value="tetur04g09607.1"/>
    <property type="gene ID" value="tetur04g09607"/>
</dbReference>
<reference evidence="2" key="1">
    <citation type="submission" date="2011-08" db="EMBL/GenBank/DDBJ databases">
        <authorList>
            <person name="Rombauts S."/>
        </authorList>
    </citation>
    <scope>NUCLEOTIDE SEQUENCE</scope>
    <source>
        <strain evidence="2">London</strain>
    </source>
</reference>
<evidence type="ECO:0000313" key="1">
    <source>
        <dbReference type="EnsemblMetazoa" id="tetur04g09607.1"/>
    </source>
</evidence>
<sequence>MNDELIILIHSSGISEKIGIVGRTGKITLSLFRLIEPSKGTISIDYNICDLPKDFTNVA</sequence>
<dbReference type="HOGENOM" id="CLU_2963772_0_0_1"/>
<dbReference type="EMBL" id="CAEY01001365">
    <property type="status" value="NOT_ANNOTATED_CDS"/>
    <property type="molecule type" value="Genomic_DNA"/>
</dbReference>
<protein>
    <submittedName>
        <fullName evidence="1">Uncharacterized protein</fullName>
    </submittedName>
</protein>
<organism evidence="1 2">
    <name type="scientific">Tetranychus urticae</name>
    <name type="common">Two-spotted spider mite</name>
    <dbReference type="NCBI Taxonomy" id="32264"/>
    <lineage>
        <taxon>Eukaryota</taxon>
        <taxon>Metazoa</taxon>
        <taxon>Ecdysozoa</taxon>
        <taxon>Arthropoda</taxon>
        <taxon>Chelicerata</taxon>
        <taxon>Arachnida</taxon>
        <taxon>Acari</taxon>
        <taxon>Acariformes</taxon>
        <taxon>Trombidiformes</taxon>
        <taxon>Prostigmata</taxon>
        <taxon>Eleutherengona</taxon>
        <taxon>Raphignathae</taxon>
        <taxon>Tetranychoidea</taxon>
        <taxon>Tetranychidae</taxon>
        <taxon>Tetranychus</taxon>
    </lineage>
</organism>
<dbReference type="Proteomes" id="UP000015104">
    <property type="component" value="Unassembled WGS sequence"/>
</dbReference>
<evidence type="ECO:0000313" key="2">
    <source>
        <dbReference type="Proteomes" id="UP000015104"/>
    </source>
</evidence>
<name>T1K3R8_TETUR</name>
<dbReference type="AlphaFoldDB" id="T1K3R8"/>
<keyword evidence="2" id="KW-1185">Reference proteome</keyword>